<organism evidence="2 3">
    <name type="scientific">Agarivorans gilvus</name>
    <dbReference type="NCBI Taxonomy" id="680279"/>
    <lineage>
        <taxon>Bacteria</taxon>
        <taxon>Pseudomonadati</taxon>
        <taxon>Pseudomonadota</taxon>
        <taxon>Gammaproteobacteria</taxon>
        <taxon>Alteromonadales</taxon>
        <taxon>Alteromonadaceae</taxon>
        <taxon>Agarivorans</taxon>
    </lineage>
</organism>
<feature type="chain" id="PRO_5046849039" description="Solute-binding protein family 3/N-terminal domain-containing protein" evidence="1">
    <location>
        <begin position="21"/>
        <end position="235"/>
    </location>
</feature>
<reference evidence="3" key="1">
    <citation type="journal article" date="2019" name="Int. J. Syst. Evol. Microbiol.">
        <title>The Global Catalogue of Microorganisms (GCM) 10K type strain sequencing project: providing services to taxonomists for standard genome sequencing and annotation.</title>
        <authorList>
            <consortium name="The Broad Institute Genomics Platform"/>
            <consortium name="The Broad Institute Genome Sequencing Center for Infectious Disease"/>
            <person name="Wu L."/>
            <person name="Ma J."/>
        </authorList>
    </citation>
    <scope>NUCLEOTIDE SEQUENCE [LARGE SCALE GENOMIC DNA]</scope>
    <source>
        <strain evidence="3">CGMCC 1.10131</strain>
    </source>
</reference>
<keyword evidence="1" id="KW-0732">Signal</keyword>
<dbReference type="Proteomes" id="UP000651977">
    <property type="component" value="Unassembled WGS sequence"/>
</dbReference>
<evidence type="ECO:0000313" key="3">
    <source>
        <dbReference type="Proteomes" id="UP000651977"/>
    </source>
</evidence>
<sequence>MIRLRRLCWTLLLLSNAALGAQTLKVALIDHDLDAGEEASIKSLKLAANNLNISLQLLPLPEIRAEHLMEYDELDGEAFAYEIPGRQTKNMFKIDVPIESSALWIWVHQSQSCIEEPSELAHFKPVGITGIPYFEMFYQLSELGYEKVSNPHKLVTMLRLGRADYFAATKRSINNLLDELEQQQIKSCFKQAYTTITSYFYLNNKHQHLAKAFTQELSKAILIYPDDDANKDDVE</sequence>
<gene>
    <name evidence="2" type="ORF">GCM10007414_11160</name>
</gene>
<proteinExistence type="predicted"/>
<evidence type="ECO:0000256" key="1">
    <source>
        <dbReference type="SAM" id="SignalP"/>
    </source>
</evidence>
<evidence type="ECO:0000313" key="2">
    <source>
        <dbReference type="EMBL" id="GGA99834.1"/>
    </source>
</evidence>
<dbReference type="EMBL" id="BMDY01000005">
    <property type="protein sequence ID" value="GGA99834.1"/>
    <property type="molecule type" value="Genomic_DNA"/>
</dbReference>
<keyword evidence="3" id="KW-1185">Reference proteome</keyword>
<comment type="caution">
    <text evidence="2">The sequence shown here is derived from an EMBL/GenBank/DDBJ whole genome shotgun (WGS) entry which is preliminary data.</text>
</comment>
<dbReference type="SUPFAM" id="SSF53850">
    <property type="entry name" value="Periplasmic binding protein-like II"/>
    <property type="match status" value="1"/>
</dbReference>
<evidence type="ECO:0008006" key="4">
    <source>
        <dbReference type="Google" id="ProtNLM"/>
    </source>
</evidence>
<accession>A0ABQ1I115</accession>
<protein>
    <recommendedName>
        <fullName evidence="4">Solute-binding protein family 3/N-terminal domain-containing protein</fullName>
    </recommendedName>
</protein>
<feature type="signal peptide" evidence="1">
    <location>
        <begin position="1"/>
        <end position="20"/>
    </location>
</feature>
<dbReference type="RefSeq" id="WP_055732396.1">
    <property type="nucleotide sequence ID" value="NZ_BMDY01000005.1"/>
</dbReference>
<name>A0ABQ1I115_9ALTE</name>